<dbReference type="Pfam" id="PF11227">
    <property type="entry name" value="DUF3025"/>
    <property type="match status" value="1"/>
</dbReference>
<name>A0A6N6VWD5_9BACT</name>
<proteinExistence type="predicted"/>
<keyword evidence="2" id="KW-1185">Reference proteome</keyword>
<evidence type="ECO:0000313" key="2">
    <source>
        <dbReference type="Proteomes" id="UP000437748"/>
    </source>
</evidence>
<dbReference type="RefSeq" id="WP_153418301.1">
    <property type="nucleotide sequence ID" value="NZ_WFLM01000001.1"/>
</dbReference>
<dbReference type="OrthoDB" id="5292474at2"/>
<evidence type="ECO:0000313" key="1">
    <source>
        <dbReference type="EMBL" id="KAB8040783.1"/>
    </source>
</evidence>
<sequence length="263" mass="30959">MAHPNEARVEKKREHVPQPTIRSWDSQFLSCSELFFPIMPYGQIFSNNSDWPNLYDLNDKKPEGIKSWSGHNIRFVLQKGSRSAEGFESLYEPRIFLKGEVRTRLQNWHDFYNAQIWYTFPKSKSALNMRQFISFDEHAVFPWKTSPPSRMREQDYMTMFDEGGCILVQSGSFSIPFLFGHAVYERMILGDHNISMCAINIECDESFLNLEIRLQNEILDKTLSNVLSNRKTYYNNPPFYTLPMESAVKFYDNFKKRLAINQN</sequence>
<dbReference type="Proteomes" id="UP000437748">
    <property type="component" value="Unassembled WGS sequence"/>
</dbReference>
<accession>A0A6N6VWD5</accession>
<dbReference type="InterPro" id="IPR021390">
    <property type="entry name" value="DUF3025"/>
</dbReference>
<reference evidence="1 2" key="1">
    <citation type="submission" date="2019-10" db="EMBL/GenBank/DDBJ databases">
        <title>New species of Slilvanegrellaceae.</title>
        <authorList>
            <person name="Pitt A."/>
            <person name="Hahn M.W."/>
        </authorList>
    </citation>
    <scope>NUCLEOTIDE SEQUENCE [LARGE SCALE GENOMIC DNA]</scope>
    <source>
        <strain evidence="1 2">SP-Ram-0.45-NSY-1</strain>
    </source>
</reference>
<organism evidence="1 2">
    <name type="scientific">Silvanigrella paludirubra</name>
    <dbReference type="NCBI Taxonomy" id="2499159"/>
    <lineage>
        <taxon>Bacteria</taxon>
        <taxon>Pseudomonadati</taxon>
        <taxon>Bdellovibrionota</taxon>
        <taxon>Oligoflexia</taxon>
        <taxon>Silvanigrellales</taxon>
        <taxon>Silvanigrellaceae</taxon>
        <taxon>Silvanigrella</taxon>
    </lineage>
</organism>
<dbReference type="AlphaFoldDB" id="A0A6N6VWD5"/>
<gene>
    <name evidence="1" type="ORF">GCL60_02325</name>
</gene>
<dbReference type="EMBL" id="WFLM01000001">
    <property type="protein sequence ID" value="KAB8040783.1"/>
    <property type="molecule type" value="Genomic_DNA"/>
</dbReference>
<protein>
    <submittedName>
        <fullName evidence="1">DUF3025 domain-containing protein</fullName>
    </submittedName>
</protein>
<comment type="caution">
    <text evidence="1">The sequence shown here is derived from an EMBL/GenBank/DDBJ whole genome shotgun (WGS) entry which is preliminary data.</text>
</comment>